<gene>
    <name evidence="1" type="ordered locus">Runsl_4681</name>
</gene>
<name>A0A7U3ZPJ5_RUNSL</name>
<reference evidence="2" key="1">
    <citation type="submission" date="2011-06" db="EMBL/GenBank/DDBJ databases">
        <title>The complete genome of chromosome of Runella slithyformis DSM 19594.</title>
        <authorList>
            <consortium name="US DOE Joint Genome Institute (JGI-PGF)"/>
            <person name="Lucas S."/>
            <person name="Han J."/>
            <person name="Lapidus A."/>
            <person name="Bruce D."/>
            <person name="Goodwin L."/>
            <person name="Pitluck S."/>
            <person name="Peters L."/>
            <person name="Kyrpides N."/>
            <person name="Mavromatis K."/>
            <person name="Ivanova N."/>
            <person name="Ovchinnikova G."/>
            <person name="Zhang X."/>
            <person name="Misra M."/>
            <person name="Detter J.C."/>
            <person name="Tapia R."/>
            <person name="Han C."/>
            <person name="Land M."/>
            <person name="Hauser L."/>
            <person name="Markowitz V."/>
            <person name="Cheng J.-F."/>
            <person name="Hugenholtz P."/>
            <person name="Woyke T."/>
            <person name="Wu D."/>
            <person name="Tindall B."/>
            <person name="Faehrich R."/>
            <person name="Brambilla E."/>
            <person name="Klenk H.-P."/>
            <person name="Eisen J.A."/>
        </authorList>
    </citation>
    <scope>NUCLEOTIDE SEQUENCE [LARGE SCALE GENOMIC DNA]</scope>
    <source>
        <strain evidence="2">ATCC 29530 / DSM 19594 / LMG 11500 / NCIMB 11436 / LSU 4</strain>
    </source>
</reference>
<dbReference type="Proteomes" id="UP000000493">
    <property type="component" value="Chromosome"/>
</dbReference>
<dbReference type="AlphaFoldDB" id="A0A7U3ZPJ5"/>
<protein>
    <submittedName>
        <fullName evidence="1">Lipid A 3-O-deacylase-related protein</fullName>
    </submittedName>
</protein>
<dbReference type="KEGG" id="rsi:Runsl_4681"/>
<accession>A0A7U3ZPJ5</accession>
<dbReference type="InterPro" id="IPR018550">
    <property type="entry name" value="Lipid-A_deacylase-rel"/>
</dbReference>
<keyword evidence="2" id="KW-1185">Reference proteome</keyword>
<evidence type="ECO:0000313" key="1">
    <source>
        <dbReference type="EMBL" id="AEI51000.1"/>
    </source>
</evidence>
<reference evidence="1 2" key="2">
    <citation type="journal article" date="2012" name="Stand. Genomic Sci.">
        <title>Complete genome sequence of the aquatic bacterium Runella slithyformis type strain (LSU 4(T)).</title>
        <authorList>
            <person name="Copeland A."/>
            <person name="Zhang X."/>
            <person name="Misra M."/>
            <person name="Lapidus A."/>
            <person name="Nolan M."/>
            <person name="Lucas S."/>
            <person name="Deshpande S."/>
            <person name="Cheng J.F."/>
            <person name="Tapia R."/>
            <person name="Goodwin L.A."/>
            <person name="Pitluck S."/>
            <person name="Liolios K."/>
            <person name="Pagani I."/>
            <person name="Ivanova N."/>
            <person name="Mikhailova N."/>
            <person name="Pati A."/>
            <person name="Chen A."/>
            <person name="Palaniappan K."/>
            <person name="Land M."/>
            <person name="Hauser L."/>
            <person name="Pan C."/>
            <person name="Jeffries C.D."/>
            <person name="Detter J.C."/>
            <person name="Brambilla E.M."/>
            <person name="Rohde M."/>
            <person name="Djao O.D."/>
            <person name="Goker M."/>
            <person name="Sikorski J."/>
            <person name="Tindall B.J."/>
            <person name="Woyke T."/>
            <person name="Bristow J."/>
            <person name="Eisen J.A."/>
            <person name="Markowitz V."/>
            <person name="Hugenholtz P."/>
            <person name="Kyrpides N.C."/>
            <person name="Klenk H.P."/>
            <person name="Mavromatis K."/>
        </authorList>
    </citation>
    <scope>NUCLEOTIDE SEQUENCE [LARGE SCALE GENOMIC DNA]</scope>
    <source>
        <strain evidence="2">ATCC 29530 / DSM 19594 / LMG 11500 / NCIMB 11436 / LSU 4</strain>
    </source>
</reference>
<evidence type="ECO:0000313" key="2">
    <source>
        <dbReference type="Proteomes" id="UP000000493"/>
    </source>
</evidence>
<dbReference type="Gene3D" id="2.40.160.20">
    <property type="match status" value="1"/>
</dbReference>
<sequence>MKNLSLRIPVYFFFIGAVTLITPVVSCAQTEAASPPMEIGGMLQYGYVLPEKVTPASAHPPVGVELALSRLQTTQRAWQQCNCFFRAGGYLNYYSFRNPQALGHSVGAGAYMEPLLWYRPAFSLSVRLSLGISYVSKIYDPLLNPNRNFGSHPNGMTGVGVYARRRLSGRWAGVLSLEYRHLSNAGVWQPNQGLNVPSVGVGLVYGPPAMKLPDPQAWGKAPMLSKRWFGRAVALASVRVMAARDAFPERSCPMFGVNLLGGYRLTKAHALSTGVELLNDGYMKEELRRGGSAARYQQATWLAGYELWQGRMAFTAHFGWNVVRPGAAFMGSGGYRPSTYQKYGLLYVLHNGLTMGIVVKAFGENTKGFQLAVGGSF</sequence>
<dbReference type="Pfam" id="PF09411">
    <property type="entry name" value="PagL"/>
    <property type="match status" value="1"/>
</dbReference>
<dbReference type="RefSeq" id="WP_013930289.1">
    <property type="nucleotide sequence ID" value="NC_015703.1"/>
</dbReference>
<proteinExistence type="predicted"/>
<dbReference type="EMBL" id="CP002859">
    <property type="protein sequence ID" value="AEI51000.1"/>
    <property type="molecule type" value="Genomic_DNA"/>
</dbReference>
<organism evidence="1 2">
    <name type="scientific">Runella slithyformis (strain ATCC 29530 / DSM 19594 / LMG 11500 / NCIMB 11436 / LSU 4)</name>
    <dbReference type="NCBI Taxonomy" id="761193"/>
    <lineage>
        <taxon>Bacteria</taxon>
        <taxon>Pseudomonadati</taxon>
        <taxon>Bacteroidota</taxon>
        <taxon>Cytophagia</taxon>
        <taxon>Cytophagales</taxon>
        <taxon>Spirosomataceae</taxon>
        <taxon>Runella</taxon>
    </lineage>
</organism>